<gene>
    <name evidence="5" type="ORF">B5807_03776</name>
</gene>
<sequence length="235" mass="25798">MSTTAPVKVLLTGFGPFLDVKTNPSWEIARRLPPSVAGLHGESIQLVVPTDPMPAAYHDIKDQVMALIDAHAPNLVVHIGLDVDSPGIFKVERSAQREGYHQFPDIRRKVFTRAENKTAFAKSPVSLSTTLDLDAAEDVWRSGCASITLATNNDSHNCAKKTKRPEKQSVPVQLSDDVGTYVCGFCYYIALLHLQTHTGTRRAVFFHVPPLETDADIAVGVRVTQELVRALVQVM</sequence>
<keyword evidence="4" id="KW-0788">Thiol protease</keyword>
<dbReference type="PANTHER" id="PTHR23402">
    <property type="entry name" value="PROTEASE FAMILY C15 PYROGLUTAMYL-PEPTIDASE I-RELATED"/>
    <property type="match status" value="1"/>
</dbReference>
<evidence type="ECO:0000256" key="2">
    <source>
        <dbReference type="ARBA" id="ARBA00022670"/>
    </source>
</evidence>
<protein>
    <recommendedName>
        <fullName evidence="7">Peptidase C15, pyroglutamyl peptidase I-like protein</fullName>
    </recommendedName>
</protein>
<dbReference type="InterPro" id="IPR036440">
    <property type="entry name" value="Peptidase_C15-like_sf"/>
</dbReference>
<evidence type="ECO:0000256" key="4">
    <source>
        <dbReference type="ARBA" id="ARBA00022807"/>
    </source>
</evidence>
<dbReference type="Proteomes" id="UP000193240">
    <property type="component" value="Unassembled WGS sequence"/>
</dbReference>
<comment type="similarity">
    <text evidence="1">Belongs to the peptidase C15 family.</text>
</comment>
<dbReference type="PANTHER" id="PTHR23402:SF1">
    <property type="entry name" value="PYROGLUTAMYL-PEPTIDASE I"/>
    <property type="match status" value="1"/>
</dbReference>
<dbReference type="GO" id="GO:0008234">
    <property type="term" value="F:cysteine-type peptidase activity"/>
    <property type="evidence" value="ECO:0007669"/>
    <property type="project" value="UniProtKB-KW"/>
</dbReference>
<dbReference type="SUPFAM" id="SSF53182">
    <property type="entry name" value="Pyrrolidone carboxyl peptidase (pyroglutamate aminopeptidase)"/>
    <property type="match status" value="1"/>
</dbReference>
<evidence type="ECO:0000256" key="1">
    <source>
        <dbReference type="ARBA" id="ARBA00006641"/>
    </source>
</evidence>
<dbReference type="InParanoid" id="A0A1Y2M8J8"/>
<evidence type="ECO:0000313" key="5">
    <source>
        <dbReference type="EMBL" id="OSS52129.1"/>
    </source>
</evidence>
<dbReference type="InterPro" id="IPR016125">
    <property type="entry name" value="Peptidase_C15-like"/>
</dbReference>
<keyword evidence="2" id="KW-0645">Protease</keyword>
<organism evidence="5 6">
    <name type="scientific">Epicoccum nigrum</name>
    <name type="common">Soil fungus</name>
    <name type="synonym">Epicoccum purpurascens</name>
    <dbReference type="NCBI Taxonomy" id="105696"/>
    <lineage>
        <taxon>Eukaryota</taxon>
        <taxon>Fungi</taxon>
        <taxon>Dikarya</taxon>
        <taxon>Ascomycota</taxon>
        <taxon>Pezizomycotina</taxon>
        <taxon>Dothideomycetes</taxon>
        <taxon>Pleosporomycetidae</taxon>
        <taxon>Pleosporales</taxon>
        <taxon>Pleosporineae</taxon>
        <taxon>Didymellaceae</taxon>
        <taxon>Epicoccum</taxon>
    </lineage>
</organism>
<keyword evidence="6" id="KW-1185">Reference proteome</keyword>
<dbReference type="EMBL" id="KZ107840">
    <property type="protein sequence ID" value="OSS52129.1"/>
    <property type="molecule type" value="Genomic_DNA"/>
</dbReference>
<evidence type="ECO:0000313" key="6">
    <source>
        <dbReference type="Proteomes" id="UP000193240"/>
    </source>
</evidence>
<accession>A0A1Y2M8J8</accession>
<dbReference type="AlphaFoldDB" id="A0A1Y2M8J8"/>
<keyword evidence="3" id="KW-0378">Hydrolase</keyword>
<dbReference type="GO" id="GO:0006508">
    <property type="term" value="P:proteolysis"/>
    <property type="evidence" value="ECO:0007669"/>
    <property type="project" value="UniProtKB-KW"/>
</dbReference>
<dbReference type="OMA" id="IWEDFQP"/>
<evidence type="ECO:0000256" key="3">
    <source>
        <dbReference type="ARBA" id="ARBA00022801"/>
    </source>
</evidence>
<name>A0A1Y2M8J8_EPING</name>
<dbReference type="Gene3D" id="3.40.630.20">
    <property type="entry name" value="Peptidase C15, pyroglutamyl peptidase I-like"/>
    <property type="match status" value="1"/>
</dbReference>
<evidence type="ECO:0008006" key="7">
    <source>
        <dbReference type="Google" id="ProtNLM"/>
    </source>
</evidence>
<proteinExistence type="inferred from homology"/>
<dbReference type="Pfam" id="PF01470">
    <property type="entry name" value="Peptidase_C15"/>
    <property type="match status" value="2"/>
</dbReference>
<reference evidence="5 6" key="1">
    <citation type="journal article" date="2017" name="Genome Announc.">
        <title>Genome sequence of the saprophytic ascomycete Epicoccum nigrum ICMP 19927 strain isolated from New Zealand.</title>
        <authorList>
            <person name="Fokin M."/>
            <person name="Fleetwood D."/>
            <person name="Weir B.S."/>
            <person name="Villas-Boas S.G."/>
        </authorList>
    </citation>
    <scope>NUCLEOTIDE SEQUENCE [LARGE SCALE GENOMIC DNA]</scope>
    <source>
        <strain evidence="5 6">ICMP 19927</strain>
    </source>
</reference>